<dbReference type="RefSeq" id="WP_132428871.1">
    <property type="nucleotide sequence ID" value="NZ_SMFZ01000002.1"/>
</dbReference>
<comment type="caution">
    <text evidence="2">The sequence shown here is derived from an EMBL/GenBank/DDBJ whole genome shotgun (WGS) entry which is preliminary data.</text>
</comment>
<dbReference type="Proteomes" id="UP000295560">
    <property type="component" value="Unassembled WGS sequence"/>
</dbReference>
<dbReference type="Gene3D" id="3.30.70.100">
    <property type="match status" value="1"/>
</dbReference>
<dbReference type="OrthoDB" id="196105at2"/>
<name>A0A4R1HDX4_PSEEN</name>
<dbReference type="GO" id="GO:0009882">
    <property type="term" value="F:blue light photoreceptor activity"/>
    <property type="evidence" value="ECO:0007669"/>
    <property type="project" value="InterPro"/>
</dbReference>
<evidence type="ECO:0000313" key="2">
    <source>
        <dbReference type="EMBL" id="TCK20254.1"/>
    </source>
</evidence>
<accession>A0A4R1HDX4</accession>
<protein>
    <submittedName>
        <fullName evidence="2">FAD-dependent sensor of blue light</fullName>
    </submittedName>
</protein>
<dbReference type="EMBL" id="SMFZ01000002">
    <property type="protein sequence ID" value="TCK20254.1"/>
    <property type="molecule type" value="Genomic_DNA"/>
</dbReference>
<reference evidence="2 3" key="1">
    <citation type="submission" date="2019-03" db="EMBL/GenBank/DDBJ databases">
        <title>Sequencing the genomes of 1000 actinobacteria strains.</title>
        <authorList>
            <person name="Klenk H.-P."/>
        </authorList>
    </citation>
    <scope>NUCLEOTIDE SEQUENCE [LARGE SCALE GENOMIC DNA]</scope>
    <source>
        <strain evidence="2 3">DSM 44969</strain>
    </source>
</reference>
<dbReference type="SMART" id="SM01034">
    <property type="entry name" value="BLUF"/>
    <property type="match status" value="1"/>
</dbReference>
<feature type="domain" description="BLUF" evidence="1">
    <location>
        <begin position="5"/>
        <end position="98"/>
    </location>
</feature>
<keyword evidence="3" id="KW-1185">Reference proteome</keyword>
<gene>
    <name evidence="2" type="ORF">EV378_4205</name>
</gene>
<proteinExistence type="predicted"/>
<organism evidence="2 3">
    <name type="scientific">Pseudonocardia endophytica</name>
    <dbReference type="NCBI Taxonomy" id="401976"/>
    <lineage>
        <taxon>Bacteria</taxon>
        <taxon>Bacillati</taxon>
        <taxon>Actinomycetota</taxon>
        <taxon>Actinomycetes</taxon>
        <taxon>Pseudonocardiales</taxon>
        <taxon>Pseudonocardiaceae</taxon>
        <taxon>Pseudonocardia</taxon>
    </lineage>
</organism>
<dbReference type="GO" id="GO:0071949">
    <property type="term" value="F:FAD binding"/>
    <property type="evidence" value="ECO:0007669"/>
    <property type="project" value="InterPro"/>
</dbReference>
<evidence type="ECO:0000313" key="3">
    <source>
        <dbReference type="Proteomes" id="UP000295560"/>
    </source>
</evidence>
<dbReference type="AlphaFoldDB" id="A0A4R1HDX4"/>
<sequence>MSDTTFRLIYRSRSLIPAETRKAVLGEIFSSARSNNKRQQITGALLLSGDYFVQALEGDEQAVQALYEHIAKDDRHEDVTVVDERRLDERTFGKWSMAQVSDDGGADIPLLTNRDKGGITRKAADPTTADQDVVLDYMHDVAQS</sequence>
<dbReference type="PROSITE" id="PS50925">
    <property type="entry name" value="BLUF"/>
    <property type="match status" value="1"/>
</dbReference>
<dbReference type="InterPro" id="IPR036046">
    <property type="entry name" value="Acylphosphatase-like_dom_sf"/>
</dbReference>
<evidence type="ECO:0000259" key="1">
    <source>
        <dbReference type="PROSITE" id="PS50925"/>
    </source>
</evidence>
<dbReference type="Pfam" id="PF04940">
    <property type="entry name" value="BLUF"/>
    <property type="match status" value="1"/>
</dbReference>
<dbReference type="InterPro" id="IPR007024">
    <property type="entry name" value="BLUF_domain"/>
</dbReference>
<dbReference type="SUPFAM" id="SSF54975">
    <property type="entry name" value="Acylphosphatase/BLUF domain-like"/>
    <property type="match status" value="1"/>
</dbReference>